<evidence type="ECO:0000259" key="6">
    <source>
        <dbReference type="Pfam" id="PF02384"/>
    </source>
</evidence>
<dbReference type="Gene3D" id="3.40.50.150">
    <property type="entry name" value="Vaccinia Virus protein VP39"/>
    <property type="match status" value="1"/>
</dbReference>
<dbReference type="Proteomes" id="UP000321533">
    <property type="component" value="Chromosome"/>
</dbReference>
<dbReference type="EMBL" id="CP042435">
    <property type="protein sequence ID" value="QEC69616.1"/>
    <property type="molecule type" value="Genomic_DNA"/>
</dbReference>
<dbReference type="InterPro" id="IPR041635">
    <property type="entry name" value="Type_ISP_LLaBIII_C"/>
</dbReference>
<accession>A0A5B8VGB1</accession>
<evidence type="ECO:0000313" key="9">
    <source>
        <dbReference type="Proteomes" id="UP000321533"/>
    </source>
</evidence>
<gene>
    <name evidence="8" type="ORF">FRZ67_20775</name>
</gene>
<dbReference type="InterPro" id="IPR003356">
    <property type="entry name" value="DNA_methylase_A-5"/>
</dbReference>
<feature type="domain" description="DNA methylase adenine-specific" evidence="6">
    <location>
        <begin position="330"/>
        <end position="516"/>
    </location>
</feature>
<evidence type="ECO:0000259" key="7">
    <source>
        <dbReference type="Pfam" id="PF18135"/>
    </source>
</evidence>
<dbReference type="Pfam" id="PF18135">
    <property type="entry name" value="Type_ISP_C"/>
    <property type="match status" value="1"/>
</dbReference>
<evidence type="ECO:0000256" key="4">
    <source>
        <dbReference type="ARBA" id="ARBA00022679"/>
    </source>
</evidence>
<keyword evidence="9" id="KW-1185">Reference proteome</keyword>
<proteinExistence type="inferred from homology"/>
<feature type="domain" description="Type ISP restriction-modification enzyme LLaBIII C-terminal specificity" evidence="7">
    <location>
        <begin position="719"/>
        <end position="1090"/>
    </location>
</feature>
<dbReference type="PANTHER" id="PTHR33841:SF1">
    <property type="entry name" value="DNA METHYLTRANSFERASE A"/>
    <property type="match status" value="1"/>
</dbReference>
<dbReference type="RefSeq" id="WP_147192492.1">
    <property type="nucleotide sequence ID" value="NZ_CP042435.1"/>
</dbReference>
<dbReference type="SUPFAM" id="SSF53335">
    <property type="entry name" value="S-adenosyl-L-methionine-dependent methyltransferases"/>
    <property type="match status" value="1"/>
</dbReference>
<keyword evidence="4" id="KW-0808">Transferase</keyword>
<dbReference type="EC" id="2.1.1.72" evidence="2"/>
<dbReference type="InterPro" id="IPR050953">
    <property type="entry name" value="N4_N6_ade-DNA_methylase"/>
</dbReference>
<comment type="similarity">
    <text evidence="1">Belongs to the N(4)/N(6)-methyltransferase family.</text>
</comment>
<dbReference type="InterPro" id="IPR029063">
    <property type="entry name" value="SAM-dependent_MTases_sf"/>
</dbReference>
<reference evidence="8 9" key="1">
    <citation type="journal article" date="2016" name="Int. J. Syst. Evol. Microbiol.">
        <title>Panacibacter ginsenosidivorans gen. nov., sp. nov., with ginsenoside converting activity isolated from soil of a ginseng field.</title>
        <authorList>
            <person name="Siddiqi M.Z."/>
            <person name="Muhammad Shafi S."/>
            <person name="Choi K.D."/>
            <person name="Im W.T."/>
        </authorList>
    </citation>
    <scope>NUCLEOTIDE SEQUENCE [LARGE SCALE GENOMIC DNA]</scope>
    <source>
        <strain evidence="8 9">Gsoil1550</strain>
    </source>
</reference>
<comment type="catalytic activity">
    <reaction evidence="5">
        <text>a 2'-deoxyadenosine in DNA + S-adenosyl-L-methionine = an N(6)-methyl-2'-deoxyadenosine in DNA + S-adenosyl-L-homocysteine + H(+)</text>
        <dbReference type="Rhea" id="RHEA:15197"/>
        <dbReference type="Rhea" id="RHEA-COMP:12418"/>
        <dbReference type="Rhea" id="RHEA-COMP:12419"/>
        <dbReference type="ChEBI" id="CHEBI:15378"/>
        <dbReference type="ChEBI" id="CHEBI:57856"/>
        <dbReference type="ChEBI" id="CHEBI:59789"/>
        <dbReference type="ChEBI" id="CHEBI:90615"/>
        <dbReference type="ChEBI" id="CHEBI:90616"/>
        <dbReference type="EC" id="2.1.1.72"/>
    </reaction>
</comment>
<evidence type="ECO:0000313" key="8">
    <source>
        <dbReference type="EMBL" id="QEC69616.1"/>
    </source>
</evidence>
<sequence>MNFLEKYIHNLVTIKRSGMAVKETSYYGSLESFLNEIGSSLKPTIRAIINTKNTGSGIPDGGLFTKDQFLKDQDRINDFLGTPPSRGVIEIKGTSDDVDEIAKSDQIKKYLKGYGQVLVTNYYQFLLVVLDENKEVKFLEKYSLSGSEKEFWELASNPKNIDSIHGESLKQFLLRVMLHTAPLLEPKDVAWFLASYARDAKTRIEQLELPALDEVKKALEETLGVSFAGKKGSHFFKSTLIQTIFYGVFSAWILFNKDKTVQSKKFDWRLAGWYLKVPMIKALFERVANPSQLGRLGIIEVLDWATDTLNRIERLEFFERFKENEAVLYFYEPFLEAFDPELRKDLGVWYTPHEVVSYMVEKVDFILRKELNIKRGLANDNVFVLDPACGTGAYLVEVLKRIHKTHEEEGADALSGEDLKEAARNRIFGFEILPAPFVIAHLQLGLLLQNLGANFIEESDRVGIYLTNSLTGWNAPKKKDKQLIAYPEMQEEKDAAEFVKQEKPILVILGNPPYNAFAGASPEEEGGLVDPYKKGLISEWGIKKFNLDELYVRFFRLSERRVAEVTGKGIVSFISNFSYLRDPSFVVMRKHLLSNFDNIWIDCMNGDSRETGKTTPDGLPDPSVFSTSFNKAGIRTGTTITTLVKTERSDLTEKSAKVNFRQFWGKQKLKDLIASQNLNNYTTFYTSKENWHNLYPKENTFADYQKWVSITHIFLKFFVGLEECRGGDLMNFDFEELRSKMDLYFDLDKNIKELKTVLVGLTKNYSGFVAENARAKILKKEKFNSDSIKKYLLRPFDTVWAFYSDVTPLWNRPRPELIDEIEEDNFFLITRFKSQSKNEGIPAAFTKYLFDKQTISRNPIAIPYKVKESIEKNLFQSGKNLFIPNLSVNTYKYLSSIGYDEKSDFVELSKEILFHCFSILFCPLYLKENSTNLSIDFPKIPLPNNKEDFKSSSQLGSQIVGLMNAEIEIEGVTINVLQLYKDIAIISKKDGSIISLDNLAIVANWGNKTVQGVMPGKGKYEERNFSKDEYASFKSTGYSEELIHKLLGETTIDVFLNADVYWKNIPLKVWNYHIGGYQVIKKWLSYREESIIKRPLKKEEAREIVNISRRITALCLMEENLNNNYKRVKENTFDWSTFSSSPNT</sequence>
<dbReference type="Pfam" id="PF02384">
    <property type="entry name" value="N6_Mtase"/>
    <property type="match status" value="1"/>
</dbReference>
<dbReference type="GO" id="GO:0009007">
    <property type="term" value="F:site-specific DNA-methyltransferase (adenine-specific) activity"/>
    <property type="evidence" value="ECO:0007669"/>
    <property type="project" value="UniProtKB-EC"/>
</dbReference>
<dbReference type="PRINTS" id="PR00507">
    <property type="entry name" value="N12N6MTFRASE"/>
</dbReference>
<name>A0A5B8VGB1_9BACT</name>
<evidence type="ECO:0000256" key="1">
    <source>
        <dbReference type="ARBA" id="ARBA00006594"/>
    </source>
</evidence>
<dbReference type="AlphaFoldDB" id="A0A5B8VGB1"/>
<keyword evidence="3 8" id="KW-0489">Methyltransferase</keyword>
<dbReference type="KEGG" id="pgin:FRZ67_20775"/>
<dbReference type="REBASE" id="370144">
    <property type="entry name" value="Pgi11550ORF20775P"/>
</dbReference>
<protein>
    <recommendedName>
        <fullName evidence="2">site-specific DNA-methyltransferase (adenine-specific)</fullName>
        <ecNumber evidence="2">2.1.1.72</ecNumber>
    </recommendedName>
</protein>
<dbReference type="PANTHER" id="PTHR33841">
    <property type="entry name" value="DNA METHYLTRANSFERASE YEEA-RELATED"/>
    <property type="match status" value="1"/>
</dbReference>
<evidence type="ECO:0000256" key="2">
    <source>
        <dbReference type="ARBA" id="ARBA00011900"/>
    </source>
</evidence>
<dbReference type="GO" id="GO:0032259">
    <property type="term" value="P:methylation"/>
    <property type="evidence" value="ECO:0007669"/>
    <property type="project" value="UniProtKB-KW"/>
</dbReference>
<evidence type="ECO:0000256" key="3">
    <source>
        <dbReference type="ARBA" id="ARBA00022603"/>
    </source>
</evidence>
<evidence type="ECO:0000256" key="5">
    <source>
        <dbReference type="ARBA" id="ARBA00047942"/>
    </source>
</evidence>
<dbReference type="GO" id="GO:0003677">
    <property type="term" value="F:DNA binding"/>
    <property type="evidence" value="ECO:0007669"/>
    <property type="project" value="InterPro"/>
</dbReference>
<dbReference type="OrthoDB" id="9759819at2"/>
<dbReference type="GO" id="GO:0008170">
    <property type="term" value="F:N-methyltransferase activity"/>
    <property type="evidence" value="ECO:0007669"/>
    <property type="project" value="InterPro"/>
</dbReference>
<organism evidence="8 9">
    <name type="scientific">Panacibacter ginsenosidivorans</name>
    <dbReference type="NCBI Taxonomy" id="1813871"/>
    <lineage>
        <taxon>Bacteria</taxon>
        <taxon>Pseudomonadati</taxon>
        <taxon>Bacteroidota</taxon>
        <taxon>Chitinophagia</taxon>
        <taxon>Chitinophagales</taxon>
        <taxon>Chitinophagaceae</taxon>
        <taxon>Panacibacter</taxon>
    </lineage>
</organism>